<reference evidence="1 2" key="1">
    <citation type="journal article" date="2020" name="Cell">
        <title>Large-Scale Comparative Analyses of Tick Genomes Elucidate Their Genetic Diversity and Vector Capacities.</title>
        <authorList>
            <consortium name="Tick Genome and Microbiome Consortium (TIGMIC)"/>
            <person name="Jia N."/>
            <person name="Wang J."/>
            <person name="Shi W."/>
            <person name="Du L."/>
            <person name="Sun Y."/>
            <person name="Zhan W."/>
            <person name="Jiang J.F."/>
            <person name="Wang Q."/>
            <person name="Zhang B."/>
            <person name="Ji P."/>
            <person name="Bell-Sakyi L."/>
            <person name="Cui X.M."/>
            <person name="Yuan T.T."/>
            <person name="Jiang B.G."/>
            <person name="Yang W.F."/>
            <person name="Lam T.T."/>
            <person name="Chang Q.C."/>
            <person name="Ding S.J."/>
            <person name="Wang X.J."/>
            <person name="Zhu J.G."/>
            <person name="Ruan X.D."/>
            <person name="Zhao L."/>
            <person name="Wei J.T."/>
            <person name="Ye R.Z."/>
            <person name="Que T.C."/>
            <person name="Du C.H."/>
            <person name="Zhou Y.H."/>
            <person name="Cheng J.X."/>
            <person name="Dai P.F."/>
            <person name="Guo W.B."/>
            <person name="Han X.H."/>
            <person name="Huang E.J."/>
            <person name="Li L.F."/>
            <person name="Wei W."/>
            <person name="Gao Y.C."/>
            <person name="Liu J.Z."/>
            <person name="Shao H.Z."/>
            <person name="Wang X."/>
            <person name="Wang C.C."/>
            <person name="Yang T.C."/>
            <person name="Huo Q.B."/>
            <person name="Li W."/>
            <person name="Chen H.Y."/>
            <person name="Chen S.E."/>
            <person name="Zhou L.G."/>
            <person name="Ni X.B."/>
            <person name="Tian J.H."/>
            <person name="Sheng Y."/>
            <person name="Liu T."/>
            <person name="Pan Y.S."/>
            <person name="Xia L.Y."/>
            <person name="Li J."/>
            <person name="Zhao F."/>
            <person name="Cao W.C."/>
        </authorList>
    </citation>
    <scope>NUCLEOTIDE SEQUENCE [LARGE SCALE GENOMIC DNA]</scope>
    <source>
        <strain evidence="1">Iper-2018</strain>
    </source>
</reference>
<feature type="non-terminal residue" evidence="1">
    <location>
        <position position="191"/>
    </location>
</feature>
<evidence type="ECO:0000313" key="1">
    <source>
        <dbReference type="EMBL" id="KAG0420693.1"/>
    </source>
</evidence>
<sequence>MSMYPLQLEGHGDNAVSVKIEPGKLAFLQTNEGLCSGASDSASSLQVHLGELWKDGHLRGIEVPYKILAMPTRADFRFEDSNRGLPSRLDLEGHWNNSCAVKEEADEASATLTCGGLDGKDARRLSVSLEPVDVVHRATVVVKEEPADVECQSSDSKESSSSLSSQEQWDQAQQERPDRHRGHDCRFCPFS</sequence>
<gene>
    <name evidence="1" type="ORF">HPB47_003345</name>
</gene>
<protein>
    <submittedName>
        <fullName evidence="1">Uncharacterized protein</fullName>
    </submittedName>
</protein>
<accession>A0AC60PJU6</accession>
<dbReference type="EMBL" id="JABSTQ010010484">
    <property type="protein sequence ID" value="KAG0420693.1"/>
    <property type="molecule type" value="Genomic_DNA"/>
</dbReference>
<name>A0AC60PJU6_IXOPE</name>
<evidence type="ECO:0000313" key="2">
    <source>
        <dbReference type="Proteomes" id="UP000805193"/>
    </source>
</evidence>
<keyword evidence="2" id="KW-1185">Reference proteome</keyword>
<dbReference type="Proteomes" id="UP000805193">
    <property type="component" value="Unassembled WGS sequence"/>
</dbReference>
<proteinExistence type="predicted"/>
<organism evidence="1 2">
    <name type="scientific">Ixodes persulcatus</name>
    <name type="common">Taiga tick</name>
    <dbReference type="NCBI Taxonomy" id="34615"/>
    <lineage>
        <taxon>Eukaryota</taxon>
        <taxon>Metazoa</taxon>
        <taxon>Ecdysozoa</taxon>
        <taxon>Arthropoda</taxon>
        <taxon>Chelicerata</taxon>
        <taxon>Arachnida</taxon>
        <taxon>Acari</taxon>
        <taxon>Parasitiformes</taxon>
        <taxon>Ixodida</taxon>
        <taxon>Ixodoidea</taxon>
        <taxon>Ixodidae</taxon>
        <taxon>Ixodinae</taxon>
        <taxon>Ixodes</taxon>
    </lineage>
</organism>
<comment type="caution">
    <text evidence="1">The sequence shown here is derived from an EMBL/GenBank/DDBJ whole genome shotgun (WGS) entry which is preliminary data.</text>
</comment>